<evidence type="ECO:0000313" key="3">
    <source>
        <dbReference type="Proteomes" id="UP000467840"/>
    </source>
</evidence>
<evidence type="ECO:0008006" key="4">
    <source>
        <dbReference type="Google" id="ProtNLM"/>
    </source>
</evidence>
<sequence length="285" mass="32249">MNLETAFHISQYLKIEFQGNARTRSMRVLNLRREFQLQKMKDSDTVKEYVDRLLEIINKLKLLVEGMPNNRIVEKILVTLLEISLVALEEVQDLTEISLAELLNALHAQEQRRQIREDGSVEGIMQAKFNFRTLKRQEKKGKNNKGNPSAGAGNNSTSGVCSSGAVGSNQELIDGFKTEILKEFEMTNLKLMSYFLGLEMNQKKNEIFISQCKYAKCMINWHSKKQEIIAQSTAEAEFVAATAIANHALTEDQIVDAVTKALSKVKFEALQVKMGVCNIKDKKEC</sequence>
<evidence type="ECO:0000313" key="2">
    <source>
        <dbReference type="EMBL" id="KAF2324814.1"/>
    </source>
</evidence>
<dbReference type="AlphaFoldDB" id="A0A6A6NI05"/>
<dbReference type="Proteomes" id="UP000467840">
    <property type="component" value="Chromosome 5"/>
</dbReference>
<organism evidence="2 3">
    <name type="scientific">Hevea brasiliensis</name>
    <name type="common">Para rubber tree</name>
    <name type="synonym">Siphonia brasiliensis</name>
    <dbReference type="NCBI Taxonomy" id="3981"/>
    <lineage>
        <taxon>Eukaryota</taxon>
        <taxon>Viridiplantae</taxon>
        <taxon>Streptophyta</taxon>
        <taxon>Embryophyta</taxon>
        <taxon>Tracheophyta</taxon>
        <taxon>Spermatophyta</taxon>
        <taxon>Magnoliopsida</taxon>
        <taxon>eudicotyledons</taxon>
        <taxon>Gunneridae</taxon>
        <taxon>Pentapetalae</taxon>
        <taxon>rosids</taxon>
        <taxon>fabids</taxon>
        <taxon>Malpighiales</taxon>
        <taxon>Euphorbiaceae</taxon>
        <taxon>Crotonoideae</taxon>
        <taxon>Micrandreae</taxon>
        <taxon>Hevea</taxon>
    </lineage>
</organism>
<proteinExistence type="predicted"/>
<name>A0A6A6NI05_HEVBR</name>
<keyword evidence="3" id="KW-1185">Reference proteome</keyword>
<comment type="caution">
    <text evidence="2">The sequence shown here is derived from an EMBL/GenBank/DDBJ whole genome shotgun (WGS) entry which is preliminary data.</text>
</comment>
<gene>
    <name evidence="2" type="ORF">GH714_017248</name>
</gene>
<feature type="compositionally biased region" description="Polar residues" evidence="1">
    <location>
        <begin position="144"/>
        <end position="160"/>
    </location>
</feature>
<protein>
    <recommendedName>
        <fullName evidence="4">Reverse transcriptase Ty1/copia-type domain-containing protein</fullName>
    </recommendedName>
</protein>
<accession>A0A6A6NI05</accession>
<reference evidence="2 3" key="1">
    <citation type="journal article" date="2020" name="Mol. Plant">
        <title>The Chromosome-Based Rubber Tree Genome Provides New Insights into Spurge Genome Evolution and Rubber Biosynthesis.</title>
        <authorList>
            <person name="Liu J."/>
            <person name="Shi C."/>
            <person name="Shi C.C."/>
            <person name="Li W."/>
            <person name="Zhang Q.J."/>
            <person name="Zhang Y."/>
            <person name="Li K."/>
            <person name="Lu H.F."/>
            <person name="Shi C."/>
            <person name="Zhu S.T."/>
            <person name="Xiao Z.Y."/>
            <person name="Nan H."/>
            <person name="Yue Y."/>
            <person name="Zhu X.G."/>
            <person name="Wu Y."/>
            <person name="Hong X.N."/>
            <person name="Fan G.Y."/>
            <person name="Tong Y."/>
            <person name="Zhang D."/>
            <person name="Mao C.L."/>
            <person name="Liu Y.L."/>
            <person name="Hao S.J."/>
            <person name="Liu W.Q."/>
            <person name="Lv M.Q."/>
            <person name="Zhang H.B."/>
            <person name="Liu Y."/>
            <person name="Hu-Tang G.R."/>
            <person name="Wang J.P."/>
            <person name="Wang J.H."/>
            <person name="Sun Y.H."/>
            <person name="Ni S.B."/>
            <person name="Chen W.B."/>
            <person name="Zhang X.C."/>
            <person name="Jiao Y.N."/>
            <person name="Eichler E.E."/>
            <person name="Li G.H."/>
            <person name="Liu X."/>
            <person name="Gao L.Z."/>
        </authorList>
    </citation>
    <scope>NUCLEOTIDE SEQUENCE [LARGE SCALE GENOMIC DNA]</scope>
    <source>
        <strain evidence="3">cv. GT1</strain>
        <tissue evidence="2">Leaf</tissue>
    </source>
</reference>
<evidence type="ECO:0000256" key="1">
    <source>
        <dbReference type="SAM" id="MobiDB-lite"/>
    </source>
</evidence>
<dbReference type="PANTHER" id="PTHR35317">
    <property type="entry name" value="OS04G0629600 PROTEIN"/>
    <property type="match status" value="1"/>
</dbReference>
<feature type="region of interest" description="Disordered" evidence="1">
    <location>
        <begin position="136"/>
        <end position="160"/>
    </location>
</feature>
<dbReference type="Pfam" id="PF14223">
    <property type="entry name" value="Retrotran_gag_2"/>
    <property type="match status" value="1"/>
</dbReference>
<dbReference type="PANTHER" id="PTHR35317:SF11">
    <property type="entry name" value="CCHC-TYPE DOMAIN-CONTAINING PROTEIN"/>
    <property type="match status" value="1"/>
</dbReference>
<dbReference type="EMBL" id="JAAGAX010000001">
    <property type="protein sequence ID" value="KAF2324814.1"/>
    <property type="molecule type" value="Genomic_DNA"/>
</dbReference>